<dbReference type="RefSeq" id="WP_230527487.1">
    <property type="nucleotide sequence ID" value="NZ_FOGC01000010.1"/>
</dbReference>
<name>A0A1H9KQX3_9GAMM</name>
<dbReference type="GO" id="GO:0005525">
    <property type="term" value="F:GTP binding"/>
    <property type="evidence" value="ECO:0007669"/>
    <property type="project" value="InterPro"/>
</dbReference>
<dbReference type="GO" id="GO:0003924">
    <property type="term" value="F:GTPase activity"/>
    <property type="evidence" value="ECO:0007669"/>
    <property type="project" value="InterPro"/>
</dbReference>
<dbReference type="STRING" id="988801.SAMN05216522_1101"/>
<organism evidence="3 4">
    <name type="scientific">Rosenbergiella nectarea</name>
    <dbReference type="NCBI Taxonomy" id="988801"/>
    <lineage>
        <taxon>Bacteria</taxon>
        <taxon>Pseudomonadati</taxon>
        <taxon>Pseudomonadota</taxon>
        <taxon>Gammaproteobacteria</taxon>
        <taxon>Enterobacterales</taxon>
        <taxon>Erwiniaceae</taxon>
        <taxon>Rosenbergiella</taxon>
    </lineage>
</organism>
<protein>
    <submittedName>
        <fullName evidence="3">Elongation factor Tu</fullName>
    </submittedName>
</protein>
<evidence type="ECO:0000259" key="2">
    <source>
        <dbReference type="Pfam" id="PF00009"/>
    </source>
</evidence>
<feature type="region of interest" description="Disordered" evidence="1">
    <location>
        <begin position="1"/>
        <end position="31"/>
    </location>
</feature>
<reference evidence="4" key="1">
    <citation type="submission" date="2016-10" db="EMBL/GenBank/DDBJ databases">
        <authorList>
            <person name="Varghese N."/>
            <person name="Submissions S."/>
        </authorList>
    </citation>
    <scope>NUCLEOTIDE SEQUENCE [LARGE SCALE GENOMIC DNA]</scope>
    <source>
        <strain evidence="4">8N4</strain>
    </source>
</reference>
<dbReference type="EMBL" id="FOGC01000010">
    <property type="protein sequence ID" value="SER01488.1"/>
    <property type="molecule type" value="Genomic_DNA"/>
</dbReference>
<evidence type="ECO:0000256" key="1">
    <source>
        <dbReference type="SAM" id="MobiDB-lite"/>
    </source>
</evidence>
<dbReference type="Pfam" id="PF00009">
    <property type="entry name" value="GTP_EFTU"/>
    <property type="match status" value="1"/>
</dbReference>
<keyword evidence="3" id="KW-0648">Protein biosynthesis</keyword>
<dbReference type="InterPro" id="IPR027417">
    <property type="entry name" value="P-loop_NTPase"/>
</dbReference>
<gene>
    <name evidence="3" type="ORF">SAMN05216522_1101</name>
</gene>
<dbReference type="Gene3D" id="3.40.50.300">
    <property type="entry name" value="P-loop containing nucleotide triphosphate hydrolases"/>
    <property type="match status" value="1"/>
</dbReference>
<sequence>MAKEQFQRNKPHVNVGTIGHVDHGKTTLTAA</sequence>
<accession>A0A1H9KQX3</accession>
<keyword evidence="3" id="KW-0251">Elongation factor</keyword>
<dbReference type="Proteomes" id="UP000242515">
    <property type="component" value="Unassembled WGS sequence"/>
</dbReference>
<keyword evidence="4" id="KW-1185">Reference proteome</keyword>
<dbReference type="SUPFAM" id="SSF52540">
    <property type="entry name" value="P-loop containing nucleoside triphosphate hydrolases"/>
    <property type="match status" value="1"/>
</dbReference>
<dbReference type="InterPro" id="IPR000795">
    <property type="entry name" value="T_Tr_GTP-bd_dom"/>
</dbReference>
<feature type="domain" description="Tr-type G" evidence="2">
    <location>
        <begin position="10"/>
        <end position="30"/>
    </location>
</feature>
<dbReference type="GO" id="GO:0003746">
    <property type="term" value="F:translation elongation factor activity"/>
    <property type="evidence" value="ECO:0007669"/>
    <property type="project" value="UniProtKB-KW"/>
</dbReference>
<dbReference type="AlphaFoldDB" id="A0A1H9KQX3"/>
<proteinExistence type="predicted"/>
<evidence type="ECO:0000313" key="3">
    <source>
        <dbReference type="EMBL" id="SER01488.1"/>
    </source>
</evidence>
<evidence type="ECO:0000313" key="4">
    <source>
        <dbReference type="Proteomes" id="UP000242515"/>
    </source>
</evidence>
<feature type="non-terminal residue" evidence="3">
    <location>
        <position position="31"/>
    </location>
</feature>